<evidence type="ECO:0000313" key="2">
    <source>
        <dbReference type="EMBL" id="MEQ2199893.1"/>
    </source>
</evidence>
<evidence type="ECO:0000313" key="3">
    <source>
        <dbReference type="Proteomes" id="UP001434883"/>
    </source>
</evidence>
<organism evidence="2 3">
    <name type="scientific">Xenoophorus captivus</name>
    <dbReference type="NCBI Taxonomy" id="1517983"/>
    <lineage>
        <taxon>Eukaryota</taxon>
        <taxon>Metazoa</taxon>
        <taxon>Chordata</taxon>
        <taxon>Craniata</taxon>
        <taxon>Vertebrata</taxon>
        <taxon>Euteleostomi</taxon>
        <taxon>Actinopterygii</taxon>
        <taxon>Neopterygii</taxon>
        <taxon>Teleostei</taxon>
        <taxon>Neoteleostei</taxon>
        <taxon>Acanthomorphata</taxon>
        <taxon>Ovalentaria</taxon>
        <taxon>Atherinomorphae</taxon>
        <taxon>Cyprinodontiformes</taxon>
        <taxon>Goodeidae</taxon>
        <taxon>Xenoophorus</taxon>
    </lineage>
</organism>
<dbReference type="EMBL" id="JAHRIN010025541">
    <property type="protein sequence ID" value="MEQ2199893.1"/>
    <property type="molecule type" value="Genomic_DNA"/>
</dbReference>
<gene>
    <name evidence="2" type="ORF">XENOCAPTIV_016064</name>
</gene>
<evidence type="ECO:0000256" key="1">
    <source>
        <dbReference type="SAM" id="SignalP"/>
    </source>
</evidence>
<feature type="chain" id="PRO_5046907373" description="Secreted protein" evidence="1">
    <location>
        <begin position="19"/>
        <end position="91"/>
    </location>
</feature>
<keyword evidence="1" id="KW-0732">Signal</keyword>
<comment type="caution">
    <text evidence="2">The sequence shown here is derived from an EMBL/GenBank/DDBJ whole genome shotgun (WGS) entry which is preliminary data.</text>
</comment>
<protein>
    <recommendedName>
        <fullName evidence="4">Secreted protein</fullName>
    </recommendedName>
</protein>
<sequence>MELIVVRLFSSLFLTMLSLNGFRSSGLFRSFRFVFPLLKGCPLRLCCDVRLGNVLNGNNLANTFEERALFPHSTFFFCSLLAVRRRRACRP</sequence>
<proteinExistence type="predicted"/>
<keyword evidence="3" id="KW-1185">Reference proteome</keyword>
<evidence type="ECO:0008006" key="4">
    <source>
        <dbReference type="Google" id="ProtNLM"/>
    </source>
</evidence>
<feature type="signal peptide" evidence="1">
    <location>
        <begin position="1"/>
        <end position="18"/>
    </location>
</feature>
<reference evidence="2 3" key="1">
    <citation type="submission" date="2021-06" db="EMBL/GenBank/DDBJ databases">
        <authorList>
            <person name="Palmer J.M."/>
        </authorList>
    </citation>
    <scope>NUCLEOTIDE SEQUENCE [LARGE SCALE GENOMIC DNA]</scope>
    <source>
        <strain evidence="2 3">XC_2019</strain>
        <tissue evidence="2">Muscle</tissue>
    </source>
</reference>
<name>A0ABV0QVM6_9TELE</name>
<dbReference type="Proteomes" id="UP001434883">
    <property type="component" value="Unassembled WGS sequence"/>
</dbReference>
<accession>A0ABV0QVM6</accession>